<name>A0A0G4G0H7_VITBC</name>
<evidence type="ECO:0000256" key="5">
    <source>
        <dbReference type="SAM" id="SignalP"/>
    </source>
</evidence>
<dbReference type="Gene3D" id="3.30.410.40">
    <property type="match status" value="1"/>
</dbReference>
<dbReference type="Pfam" id="PF00732">
    <property type="entry name" value="GMC_oxred_N"/>
    <property type="match status" value="1"/>
</dbReference>
<dbReference type="InterPro" id="IPR003953">
    <property type="entry name" value="FAD-dep_OxRdtase_2_FAD-bd"/>
</dbReference>
<dbReference type="GO" id="GO:0016614">
    <property type="term" value="F:oxidoreductase activity, acting on CH-OH group of donors"/>
    <property type="evidence" value="ECO:0007669"/>
    <property type="project" value="InterPro"/>
</dbReference>
<evidence type="ECO:0000256" key="1">
    <source>
        <dbReference type="ARBA" id="ARBA00022630"/>
    </source>
</evidence>
<sequence length="846" mass="92404">MSTSSGALVLILAVILSAAAGGKDEFDYVLVGGGAAGIPLAYTLAENGKDVLLIERGGPRKDNPEDTTTISQWGSALLNKDIAQEIRTLDKQITNVASILSGGTALSGGVQIEEVPEYFDHLRDKFDADFDEKLVNESYAWTRERVGQVMGYPDLYGDAWIGALQDLGFGPFAGESPSIANGSWNGYSLFENDGKKLSPDRFRRATDVIPLERPLDSLKILTRHNALRVEFDTSDETGNPKATCVVYTKSPDAFETIDSRANAGLPVRPSLFDKWKKVDDTDADLRRACIREGGEIFISAGAILSPVILMNSGVGPKDVVEKVMKNTGGKLIRDVPQLGQNLHDRWAVQFGVFFKKPVSRLREPIPVTTTTTTPQPDIGPPDGGGGGGGIRPAPGGPIDDPDDGGGFEELDPPPPRSRAKRESFLESDFPITVNAVSGVKKVVGESCPEDFGFNTTPDCFYVTAEEGTGIDFAGLVLSTRAAFPPVFRGLPEVDFLVALLSECLDKPDSILCAAFQPVFECTSRTAGWITFAPVPKSRGYVTVNEWGEPIVASNYLTDEKGEDLNNDVVGLETLLRVLGSGRFDDLFERRGPQSCVVYIFNKLVDLLILATRALPIPFPGDPDFQQTDLLASLPSFLAAETDEKTGRRSDSKEDPSRTFLEEALLWAELQKRKHEVIERSRKAWREGEGEGDGEHSEPEWRGDKSEVAEWLREQVALASTPPSEPEGFMDDLRCEFVTSEECERIRQLKNAERFAILPTLPTDLDDREKLEGFIKTHGNGMWHWSGSTAMGSVVDDKLRVIGVDNLAVADAGVFPQASRMNVQAHSIMIGRYAAAQREEQQGGDDR</sequence>
<dbReference type="InterPro" id="IPR007867">
    <property type="entry name" value="GMC_OxRtase_C"/>
</dbReference>
<evidence type="ECO:0000256" key="4">
    <source>
        <dbReference type="SAM" id="MobiDB-lite"/>
    </source>
</evidence>
<feature type="signal peptide" evidence="5">
    <location>
        <begin position="1"/>
        <end position="21"/>
    </location>
</feature>
<keyword evidence="3" id="KW-0560">Oxidoreductase</keyword>
<feature type="compositionally biased region" description="Acidic residues" evidence="4">
    <location>
        <begin position="399"/>
        <end position="411"/>
    </location>
</feature>
<feature type="region of interest" description="Disordered" evidence="4">
    <location>
        <begin position="681"/>
        <end position="705"/>
    </location>
</feature>
<dbReference type="PhylomeDB" id="A0A0G4G0H7"/>
<dbReference type="GO" id="GO:0050660">
    <property type="term" value="F:flavin adenine dinucleotide binding"/>
    <property type="evidence" value="ECO:0007669"/>
    <property type="project" value="InterPro"/>
</dbReference>
<protein>
    <recommendedName>
        <fullName evidence="6">Glucose-methanol-choline oxidoreductase N-terminal domain-containing protein</fullName>
    </recommendedName>
</protein>
<dbReference type="STRING" id="1169540.A0A0G4G0H7"/>
<evidence type="ECO:0000313" key="7">
    <source>
        <dbReference type="EMBL" id="CEM21190.1"/>
    </source>
</evidence>
<dbReference type="Gene3D" id="3.50.50.60">
    <property type="entry name" value="FAD/NAD(P)-binding domain"/>
    <property type="match status" value="2"/>
</dbReference>
<reference evidence="7 8" key="1">
    <citation type="submission" date="2014-11" db="EMBL/GenBank/DDBJ databases">
        <authorList>
            <person name="Zhu J."/>
            <person name="Qi W."/>
            <person name="Song R."/>
        </authorList>
    </citation>
    <scope>NUCLEOTIDE SEQUENCE [LARGE SCALE GENOMIC DNA]</scope>
</reference>
<organism evidence="7 8">
    <name type="scientific">Vitrella brassicaformis (strain CCMP3155)</name>
    <dbReference type="NCBI Taxonomy" id="1169540"/>
    <lineage>
        <taxon>Eukaryota</taxon>
        <taxon>Sar</taxon>
        <taxon>Alveolata</taxon>
        <taxon>Colpodellida</taxon>
        <taxon>Vitrellaceae</taxon>
        <taxon>Vitrella</taxon>
    </lineage>
</organism>
<keyword evidence="2 5" id="KW-0732">Signal</keyword>
<dbReference type="Pfam" id="PF00890">
    <property type="entry name" value="FAD_binding_2"/>
    <property type="match status" value="1"/>
</dbReference>
<dbReference type="AlphaFoldDB" id="A0A0G4G0H7"/>
<dbReference type="EMBL" id="CDMY01000537">
    <property type="protein sequence ID" value="CEM21190.1"/>
    <property type="molecule type" value="Genomic_DNA"/>
</dbReference>
<evidence type="ECO:0000313" key="8">
    <source>
        <dbReference type="Proteomes" id="UP000041254"/>
    </source>
</evidence>
<evidence type="ECO:0000259" key="6">
    <source>
        <dbReference type="PROSITE" id="PS00624"/>
    </source>
</evidence>
<keyword evidence="1" id="KW-0285">Flavoprotein</keyword>
<dbReference type="VEuPathDB" id="CryptoDB:Vbra_21854"/>
<gene>
    <name evidence="7" type="ORF">Vbra_21854</name>
</gene>
<keyword evidence="8" id="KW-1185">Reference proteome</keyword>
<dbReference type="InterPro" id="IPR051871">
    <property type="entry name" value="GMC_Oxidoreductase-Related"/>
</dbReference>
<feature type="domain" description="Glucose-methanol-choline oxidoreductase N-terminal" evidence="6">
    <location>
        <begin position="301"/>
        <end position="315"/>
    </location>
</feature>
<dbReference type="InterPro" id="IPR000172">
    <property type="entry name" value="GMC_OxRdtase_N"/>
</dbReference>
<dbReference type="Pfam" id="PF05199">
    <property type="entry name" value="GMC_oxred_C"/>
    <property type="match status" value="1"/>
</dbReference>
<accession>A0A0G4G0H7</accession>
<evidence type="ECO:0000256" key="2">
    <source>
        <dbReference type="ARBA" id="ARBA00022729"/>
    </source>
</evidence>
<dbReference type="PANTHER" id="PTHR45968:SF3">
    <property type="entry name" value="OS04G0573100 PROTEIN"/>
    <property type="match status" value="1"/>
</dbReference>
<feature type="compositionally biased region" description="Low complexity" evidence="4">
    <location>
        <begin position="365"/>
        <end position="376"/>
    </location>
</feature>
<evidence type="ECO:0000256" key="3">
    <source>
        <dbReference type="ARBA" id="ARBA00023002"/>
    </source>
</evidence>
<feature type="compositionally biased region" description="Gly residues" evidence="4">
    <location>
        <begin position="381"/>
        <end position="390"/>
    </location>
</feature>
<dbReference type="Proteomes" id="UP000041254">
    <property type="component" value="Unassembled WGS sequence"/>
</dbReference>
<feature type="region of interest" description="Disordered" evidence="4">
    <location>
        <begin position="365"/>
        <end position="420"/>
    </location>
</feature>
<dbReference type="InterPro" id="IPR036188">
    <property type="entry name" value="FAD/NAD-bd_sf"/>
</dbReference>
<dbReference type="InParanoid" id="A0A0G4G0H7"/>
<dbReference type="OrthoDB" id="269227at2759"/>
<dbReference type="SUPFAM" id="SSF51905">
    <property type="entry name" value="FAD/NAD(P)-binding domain"/>
    <property type="match status" value="1"/>
</dbReference>
<dbReference type="PANTHER" id="PTHR45968">
    <property type="entry name" value="OSJNBA0019K04.7 PROTEIN"/>
    <property type="match status" value="1"/>
</dbReference>
<feature type="chain" id="PRO_5005190029" description="Glucose-methanol-choline oxidoreductase N-terminal domain-containing protein" evidence="5">
    <location>
        <begin position="22"/>
        <end position="846"/>
    </location>
</feature>
<dbReference type="PROSITE" id="PS00624">
    <property type="entry name" value="GMC_OXRED_2"/>
    <property type="match status" value="1"/>
</dbReference>
<proteinExistence type="predicted"/>